<name>A0A834CL90_ORYME</name>
<dbReference type="Proteomes" id="UP000646548">
    <property type="component" value="Unassembled WGS sequence"/>
</dbReference>
<reference evidence="1" key="1">
    <citation type="journal article" name="BMC Genomics">
        <title>Long-read sequencing and de novo genome assembly of marine medaka (Oryzias melastigma).</title>
        <authorList>
            <person name="Liang P."/>
            <person name="Saqib H.S.A."/>
            <person name="Ni X."/>
            <person name="Shen Y."/>
        </authorList>
    </citation>
    <scope>NUCLEOTIDE SEQUENCE</scope>
    <source>
        <strain evidence="1">Bigg-433</strain>
    </source>
</reference>
<evidence type="ECO:0000313" key="2">
    <source>
        <dbReference type="Proteomes" id="UP000646548"/>
    </source>
</evidence>
<comment type="caution">
    <text evidence="1">The sequence shown here is derived from an EMBL/GenBank/DDBJ whole genome shotgun (WGS) entry which is preliminary data.</text>
</comment>
<gene>
    <name evidence="1" type="ORF">FQA47_015230</name>
</gene>
<organism evidence="1 2">
    <name type="scientific">Oryzias melastigma</name>
    <name type="common">Marine medaka</name>
    <dbReference type="NCBI Taxonomy" id="30732"/>
    <lineage>
        <taxon>Eukaryota</taxon>
        <taxon>Metazoa</taxon>
        <taxon>Chordata</taxon>
        <taxon>Craniata</taxon>
        <taxon>Vertebrata</taxon>
        <taxon>Euteleostomi</taxon>
        <taxon>Actinopterygii</taxon>
        <taxon>Neopterygii</taxon>
        <taxon>Teleostei</taxon>
        <taxon>Neoteleostei</taxon>
        <taxon>Acanthomorphata</taxon>
        <taxon>Ovalentaria</taxon>
        <taxon>Atherinomorphae</taxon>
        <taxon>Beloniformes</taxon>
        <taxon>Adrianichthyidae</taxon>
        <taxon>Oryziinae</taxon>
        <taxon>Oryzias</taxon>
    </lineage>
</organism>
<evidence type="ECO:0000313" key="1">
    <source>
        <dbReference type="EMBL" id="KAF6733693.1"/>
    </source>
</evidence>
<accession>A0A834CL90</accession>
<proteinExistence type="predicted"/>
<sequence length="87" mass="9798">MTFVLRTPWVPLRCVCTYENTPPPPPGVSSVAQTCRLSVGSDRLKKVECRNPPAWFRRLSLQSPVQVSLSSSCDEERLSVHVTPERM</sequence>
<dbReference type="AlphaFoldDB" id="A0A834CL90"/>
<protein>
    <submittedName>
        <fullName evidence="1">Uncharacterized protein</fullName>
    </submittedName>
</protein>
<dbReference type="EMBL" id="WKFB01000152">
    <property type="protein sequence ID" value="KAF6733693.1"/>
    <property type="molecule type" value="Genomic_DNA"/>
</dbReference>